<evidence type="ECO:0000256" key="5">
    <source>
        <dbReference type="ARBA" id="ARBA00051722"/>
    </source>
</evidence>
<evidence type="ECO:0000256" key="6">
    <source>
        <dbReference type="PIRSR" id="PIRSR617867-1"/>
    </source>
</evidence>
<dbReference type="SUPFAM" id="SSF52788">
    <property type="entry name" value="Phosphotyrosine protein phosphatases I"/>
    <property type="match status" value="1"/>
</dbReference>
<dbReference type="PRINTS" id="PR00719">
    <property type="entry name" value="LMWPTPASE"/>
</dbReference>
<proteinExistence type="inferred from homology"/>
<evidence type="ECO:0000256" key="1">
    <source>
        <dbReference type="ARBA" id="ARBA00011063"/>
    </source>
</evidence>
<dbReference type="Gene3D" id="3.40.50.2300">
    <property type="match status" value="1"/>
</dbReference>
<dbReference type="Proteomes" id="UP000190188">
    <property type="component" value="Unassembled WGS sequence"/>
</dbReference>
<accession>A0A1T2X468</accession>
<dbReference type="PANTHER" id="PTHR11717">
    <property type="entry name" value="LOW MOLECULAR WEIGHT PROTEIN TYROSINE PHOSPHATASE"/>
    <property type="match status" value="1"/>
</dbReference>
<feature type="active site" description="Proton donor" evidence="6">
    <location>
        <position position="127"/>
    </location>
</feature>
<sequence>MKQIHVLFVCLGNICRSPMAEAVFRHLVHERGLDQQIMTDSAGTGDWHIGKQPHEGTRGILDTYQISYEGMKARQFSDHDFNGFDYIVCMDNNNLRDVKNIPGSQQHSHMIRFMDLLPEENEENVPDPYYTGNFEEVYRLVSTGCVRLLDQIQHSA</sequence>
<dbReference type="InterPro" id="IPR050438">
    <property type="entry name" value="LMW_PTPase"/>
</dbReference>
<dbReference type="SMART" id="SM00226">
    <property type="entry name" value="LMWPc"/>
    <property type="match status" value="1"/>
</dbReference>
<evidence type="ECO:0000256" key="3">
    <source>
        <dbReference type="ARBA" id="ARBA00022801"/>
    </source>
</evidence>
<dbReference type="STRING" id="1324314.BVG16_23065"/>
<comment type="similarity">
    <text evidence="1">Belongs to the low molecular weight phosphotyrosine protein phosphatase family.</text>
</comment>
<dbReference type="InterPro" id="IPR023485">
    <property type="entry name" value="Ptyr_pPase"/>
</dbReference>
<dbReference type="OrthoDB" id="9784339at2"/>
<dbReference type="GO" id="GO:0004725">
    <property type="term" value="F:protein tyrosine phosphatase activity"/>
    <property type="evidence" value="ECO:0007669"/>
    <property type="project" value="UniProtKB-EC"/>
</dbReference>
<dbReference type="InterPro" id="IPR017867">
    <property type="entry name" value="Tyr_phospatase_low_mol_wt"/>
</dbReference>
<comment type="catalytic activity">
    <reaction evidence="5">
        <text>O-phospho-L-tyrosyl-[protein] + H2O = L-tyrosyl-[protein] + phosphate</text>
        <dbReference type="Rhea" id="RHEA:10684"/>
        <dbReference type="Rhea" id="RHEA-COMP:10136"/>
        <dbReference type="Rhea" id="RHEA-COMP:20101"/>
        <dbReference type="ChEBI" id="CHEBI:15377"/>
        <dbReference type="ChEBI" id="CHEBI:43474"/>
        <dbReference type="ChEBI" id="CHEBI:46858"/>
        <dbReference type="ChEBI" id="CHEBI:61978"/>
        <dbReference type="EC" id="3.1.3.48"/>
    </reaction>
</comment>
<dbReference type="AlphaFoldDB" id="A0A1T2X468"/>
<feature type="active site" evidence="6">
    <location>
        <position position="16"/>
    </location>
</feature>
<feature type="domain" description="Phosphotyrosine protein phosphatase I" evidence="7">
    <location>
        <begin position="4"/>
        <end position="151"/>
    </location>
</feature>
<keyword evidence="9" id="KW-1185">Reference proteome</keyword>
<reference evidence="8 9" key="1">
    <citation type="submission" date="2017-01" db="EMBL/GenBank/DDBJ databases">
        <title>Genome analysis of Paenibacillus selenitrireducens ES3-24.</title>
        <authorList>
            <person name="Xu D."/>
            <person name="Yao R."/>
            <person name="Zheng S."/>
        </authorList>
    </citation>
    <scope>NUCLEOTIDE SEQUENCE [LARGE SCALE GENOMIC DNA]</scope>
    <source>
        <strain evidence="8 9">ES3-24</strain>
    </source>
</reference>
<dbReference type="RefSeq" id="WP_078501557.1">
    <property type="nucleotide sequence ID" value="NZ_MSZX01000010.1"/>
</dbReference>
<keyword evidence="4" id="KW-0904">Protein phosphatase</keyword>
<dbReference type="PANTHER" id="PTHR11717:SF7">
    <property type="entry name" value="LOW MOLECULAR WEIGHT PHOSPHOTYROSINE PROTEIN PHOSPHATASE"/>
    <property type="match status" value="1"/>
</dbReference>
<gene>
    <name evidence="8" type="ORF">BVG16_23065</name>
</gene>
<dbReference type="InterPro" id="IPR036196">
    <property type="entry name" value="Ptyr_pPase_sf"/>
</dbReference>
<evidence type="ECO:0000259" key="7">
    <source>
        <dbReference type="SMART" id="SM00226"/>
    </source>
</evidence>
<dbReference type="EC" id="3.1.3.48" evidence="2"/>
<dbReference type="Pfam" id="PF01451">
    <property type="entry name" value="LMWPc"/>
    <property type="match status" value="1"/>
</dbReference>
<protein>
    <recommendedName>
        <fullName evidence="2">protein-tyrosine-phosphatase</fullName>
        <ecNumber evidence="2">3.1.3.48</ecNumber>
    </recommendedName>
</protein>
<keyword evidence="3" id="KW-0378">Hydrolase</keyword>
<dbReference type="CDD" id="cd16343">
    <property type="entry name" value="LMWPTP"/>
    <property type="match status" value="1"/>
</dbReference>
<organism evidence="8 9">
    <name type="scientific">Paenibacillus selenitireducens</name>
    <dbReference type="NCBI Taxonomy" id="1324314"/>
    <lineage>
        <taxon>Bacteria</taxon>
        <taxon>Bacillati</taxon>
        <taxon>Bacillota</taxon>
        <taxon>Bacilli</taxon>
        <taxon>Bacillales</taxon>
        <taxon>Paenibacillaceae</taxon>
        <taxon>Paenibacillus</taxon>
    </lineage>
</organism>
<comment type="caution">
    <text evidence="8">The sequence shown here is derived from an EMBL/GenBank/DDBJ whole genome shotgun (WGS) entry which is preliminary data.</text>
</comment>
<dbReference type="FunFam" id="3.40.50.2300:FF:000113">
    <property type="entry name" value="Low molecular weight protein-tyrosine-phosphatase"/>
    <property type="match status" value="1"/>
</dbReference>
<evidence type="ECO:0000256" key="4">
    <source>
        <dbReference type="ARBA" id="ARBA00022912"/>
    </source>
</evidence>
<name>A0A1T2X468_9BACL</name>
<evidence type="ECO:0000313" key="8">
    <source>
        <dbReference type="EMBL" id="OPA74642.1"/>
    </source>
</evidence>
<dbReference type="EMBL" id="MSZX01000010">
    <property type="protein sequence ID" value="OPA74642.1"/>
    <property type="molecule type" value="Genomic_DNA"/>
</dbReference>
<evidence type="ECO:0000313" key="9">
    <source>
        <dbReference type="Proteomes" id="UP000190188"/>
    </source>
</evidence>
<evidence type="ECO:0000256" key="2">
    <source>
        <dbReference type="ARBA" id="ARBA00013064"/>
    </source>
</evidence>
<feature type="active site" description="Nucleophile" evidence="6">
    <location>
        <position position="10"/>
    </location>
</feature>